<reference evidence="8" key="2">
    <citation type="journal article" date="2016" name="Int. J. Syst. Evol. Microbiol.">
        <title>Caldimicrobium thiodismutans sp. nov., a sulfur-disproportionating bacterium isolated from a hot spring.</title>
        <authorList>
            <person name="Kojima H."/>
            <person name="Umezawa K."/>
            <person name="Fukui M."/>
        </authorList>
    </citation>
    <scope>NUCLEOTIDE SEQUENCE [LARGE SCALE GENOMIC DNA]</scope>
    <source>
        <strain evidence="8">TF1</strain>
    </source>
</reference>
<dbReference type="GO" id="GO:0015920">
    <property type="term" value="P:lipopolysaccharide transport"/>
    <property type="evidence" value="ECO:0007669"/>
    <property type="project" value="TreeGrafter"/>
</dbReference>
<evidence type="ECO:0000256" key="3">
    <source>
        <dbReference type="ARBA" id="ARBA00022692"/>
    </source>
</evidence>
<proteinExistence type="predicted"/>
<dbReference type="PANTHER" id="PTHR33529:SF6">
    <property type="entry name" value="YJGP_YJGQ FAMILY PERMEASE"/>
    <property type="match status" value="1"/>
</dbReference>
<accession>A0A0U4W1P9</accession>
<dbReference type="STRING" id="1653476.THC_0659"/>
<evidence type="ECO:0000256" key="6">
    <source>
        <dbReference type="SAM" id="Phobius"/>
    </source>
</evidence>
<dbReference type="KEGG" id="cthi:THC_0659"/>
<keyword evidence="5 6" id="KW-0472">Membrane</keyword>
<feature type="transmembrane region" description="Helical" evidence="6">
    <location>
        <begin position="99"/>
        <end position="122"/>
    </location>
</feature>
<dbReference type="Proteomes" id="UP000068196">
    <property type="component" value="Chromosome"/>
</dbReference>
<keyword evidence="4 6" id="KW-1133">Transmembrane helix</keyword>
<keyword evidence="2" id="KW-1003">Cell membrane</keyword>
<evidence type="ECO:0000313" key="8">
    <source>
        <dbReference type="Proteomes" id="UP000068196"/>
    </source>
</evidence>
<comment type="subcellular location">
    <subcellularLocation>
        <location evidence="1">Cell membrane</location>
        <topology evidence="1">Multi-pass membrane protein</topology>
    </subcellularLocation>
</comment>
<dbReference type="PANTHER" id="PTHR33529">
    <property type="entry name" value="SLR0882 PROTEIN-RELATED"/>
    <property type="match status" value="1"/>
</dbReference>
<dbReference type="EMBL" id="AP014945">
    <property type="protein sequence ID" value="BAU23051.1"/>
    <property type="molecule type" value="Genomic_DNA"/>
</dbReference>
<name>A0A0U4W1P9_9BACT</name>
<dbReference type="RefSeq" id="WP_068513266.1">
    <property type="nucleotide sequence ID" value="NZ_AP014945.1"/>
</dbReference>
<feature type="transmembrane region" description="Helical" evidence="6">
    <location>
        <begin position="279"/>
        <end position="299"/>
    </location>
</feature>
<feature type="transmembrane region" description="Helical" evidence="6">
    <location>
        <begin position="52"/>
        <end position="77"/>
    </location>
</feature>
<reference evidence="7 8" key="1">
    <citation type="journal article" date="2016" name="Int. J. Syst. Evol. Microbiol.">
        <title>Caldimicrobium thiodismutans sp. nov., a sulfur-disproportionating bacterium isolated from a hot spring, and emended description of the genus Caldimicrobium.</title>
        <authorList>
            <person name="Kojima H."/>
            <person name="Umezawa K."/>
            <person name="Fukui M."/>
        </authorList>
    </citation>
    <scope>NUCLEOTIDE SEQUENCE [LARGE SCALE GENOMIC DNA]</scope>
    <source>
        <strain evidence="7 8">TF1</strain>
    </source>
</reference>
<gene>
    <name evidence="7" type="ORF">THC_0659</name>
</gene>
<keyword evidence="8" id="KW-1185">Reference proteome</keyword>
<feature type="transmembrane region" description="Helical" evidence="6">
    <location>
        <begin position="305"/>
        <end position="325"/>
    </location>
</feature>
<evidence type="ECO:0000256" key="4">
    <source>
        <dbReference type="ARBA" id="ARBA00022989"/>
    </source>
</evidence>
<feature type="transmembrane region" description="Helical" evidence="6">
    <location>
        <begin position="12"/>
        <end position="31"/>
    </location>
</feature>
<dbReference type="GO" id="GO:0043190">
    <property type="term" value="C:ATP-binding cassette (ABC) transporter complex"/>
    <property type="evidence" value="ECO:0007669"/>
    <property type="project" value="TreeGrafter"/>
</dbReference>
<organism evidence="7 8">
    <name type="scientific">Caldimicrobium thiodismutans</name>
    <dbReference type="NCBI Taxonomy" id="1653476"/>
    <lineage>
        <taxon>Bacteria</taxon>
        <taxon>Pseudomonadati</taxon>
        <taxon>Thermodesulfobacteriota</taxon>
        <taxon>Thermodesulfobacteria</taxon>
        <taxon>Thermodesulfobacteriales</taxon>
        <taxon>Thermodesulfobacteriaceae</taxon>
        <taxon>Caldimicrobium</taxon>
    </lineage>
</organism>
<dbReference type="InterPro" id="IPR005495">
    <property type="entry name" value="LptG/LptF_permease"/>
</dbReference>
<protein>
    <recommendedName>
        <fullName evidence="9">YjgP/YjgQ family permease</fullName>
    </recommendedName>
</protein>
<feature type="transmembrane region" description="Helical" evidence="6">
    <location>
        <begin position="337"/>
        <end position="358"/>
    </location>
</feature>
<keyword evidence="3 6" id="KW-0812">Transmembrane</keyword>
<dbReference type="AlphaFoldDB" id="A0A0U4W1P9"/>
<evidence type="ECO:0000256" key="5">
    <source>
        <dbReference type="ARBA" id="ARBA00023136"/>
    </source>
</evidence>
<evidence type="ECO:0000313" key="7">
    <source>
        <dbReference type="EMBL" id="BAU23051.1"/>
    </source>
</evidence>
<evidence type="ECO:0000256" key="1">
    <source>
        <dbReference type="ARBA" id="ARBA00004651"/>
    </source>
</evidence>
<evidence type="ECO:0000256" key="2">
    <source>
        <dbReference type="ARBA" id="ARBA00022475"/>
    </source>
</evidence>
<evidence type="ECO:0008006" key="9">
    <source>
        <dbReference type="Google" id="ProtNLM"/>
    </source>
</evidence>
<dbReference type="OrthoDB" id="9792082at2"/>
<dbReference type="Pfam" id="PF03739">
    <property type="entry name" value="LptF_LptG"/>
    <property type="match status" value="1"/>
</dbReference>
<sequence length="366" mass="42897">MPILYRYFLKEYIQTTGLFLGVFLFLFTLIMGTLNLKEIIDLNPSILHILKVYVYTPLQIFAFLLPLSGFLALLFSFQRMKEEGEILALFSLGFTLKDFFKPFLIFSLILFIFTTFGQSYLVPKVKRLQKIDQMNLIKNLSEKEIPSKSPIPLTEGLYLYVASAEKEGNLNHLKRVVLLEKKGDSRRGLYLAKTAILDLKAGNFALEKGYVFYLENLKNTEILLFNKYFFSIPPSTLKKEDLYIKRGEMSLSELKAEMSKMKPSEGRYFRYLSEYYQRFFYGFSIFSLFLQGFLLGIFLKTQGRLLLFLMGLTFYLFYYFLYNFFISLGESGKLLPLYSHLIFNLSFYILLLVEYVVFKRKGGYLL</sequence>